<evidence type="ECO:0000256" key="1">
    <source>
        <dbReference type="SAM" id="MobiDB-lite"/>
    </source>
</evidence>
<feature type="compositionally biased region" description="Low complexity" evidence="1">
    <location>
        <begin position="124"/>
        <end position="145"/>
    </location>
</feature>
<gene>
    <name evidence="2" type="ORF">CYCCA115_LOCUS4539</name>
</gene>
<dbReference type="Proteomes" id="UP001295423">
    <property type="component" value="Unassembled WGS sequence"/>
</dbReference>
<keyword evidence="3" id="KW-1185">Reference proteome</keyword>
<sequence>MPQEGEEEDKKRPITPPPPPSQSDVMDDDEDDENDGIMVMPNDDAETVNDETDADADADNDNPAAAGTIMPRRNSETATLGSDFQALYQNPQDPSTIMPEPEEPTYAPSPQAMEERLQDYDTQSSMADSSLSDSSASSGFLTGSSNGSISEDDSDAATASILSIATSITSVSSMEGTSLNDIGQNPTRRRRKNSYDSNSSGISFSSSSDLASSDGDFVDPAVHTSIRAYGTGAGKYRKEKNDNGISTHRTTNGDRLCTLVWDCCVYTGVFCCVLLWDSR</sequence>
<comment type="caution">
    <text evidence="2">The sequence shown here is derived from an EMBL/GenBank/DDBJ whole genome shotgun (WGS) entry which is preliminary data.</text>
</comment>
<protein>
    <submittedName>
        <fullName evidence="2">Uncharacterized protein</fullName>
    </submittedName>
</protein>
<name>A0AAD2CLF0_9STRA</name>
<feature type="compositionally biased region" description="Acidic residues" evidence="1">
    <location>
        <begin position="43"/>
        <end position="60"/>
    </location>
</feature>
<feature type="region of interest" description="Disordered" evidence="1">
    <location>
        <begin position="173"/>
        <end position="213"/>
    </location>
</feature>
<feature type="compositionally biased region" description="Acidic residues" evidence="1">
    <location>
        <begin position="25"/>
        <end position="35"/>
    </location>
</feature>
<feature type="compositionally biased region" description="Polar residues" evidence="1">
    <location>
        <begin position="174"/>
        <end position="186"/>
    </location>
</feature>
<organism evidence="2 3">
    <name type="scientific">Cylindrotheca closterium</name>
    <dbReference type="NCBI Taxonomy" id="2856"/>
    <lineage>
        <taxon>Eukaryota</taxon>
        <taxon>Sar</taxon>
        <taxon>Stramenopiles</taxon>
        <taxon>Ochrophyta</taxon>
        <taxon>Bacillariophyta</taxon>
        <taxon>Bacillariophyceae</taxon>
        <taxon>Bacillariophycidae</taxon>
        <taxon>Bacillariales</taxon>
        <taxon>Bacillariaceae</taxon>
        <taxon>Cylindrotheca</taxon>
    </lineage>
</organism>
<dbReference type="AlphaFoldDB" id="A0AAD2CLF0"/>
<reference evidence="2" key="1">
    <citation type="submission" date="2023-08" db="EMBL/GenBank/DDBJ databases">
        <authorList>
            <person name="Audoor S."/>
            <person name="Bilcke G."/>
        </authorList>
    </citation>
    <scope>NUCLEOTIDE SEQUENCE</scope>
</reference>
<evidence type="ECO:0000313" key="2">
    <source>
        <dbReference type="EMBL" id="CAJ1935203.1"/>
    </source>
</evidence>
<feature type="compositionally biased region" description="Polar residues" evidence="1">
    <location>
        <begin position="76"/>
        <end position="95"/>
    </location>
</feature>
<evidence type="ECO:0000313" key="3">
    <source>
        <dbReference type="Proteomes" id="UP001295423"/>
    </source>
</evidence>
<feature type="compositionally biased region" description="Low complexity" evidence="1">
    <location>
        <begin position="195"/>
        <end position="213"/>
    </location>
</feature>
<accession>A0AAD2CLF0</accession>
<proteinExistence type="predicted"/>
<feature type="region of interest" description="Disordered" evidence="1">
    <location>
        <begin position="1"/>
        <end position="153"/>
    </location>
</feature>
<dbReference type="EMBL" id="CAKOGP040000446">
    <property type="protein sequence ID" value="CAJ1935203.1"/>
    <property type="molecule type" value="Genomic_DNA"/>
</dbReference>